<reference evidence="1" key="2">
    <citation type="submission" date="2020-11" db="EMBL/GenBank/DDBJ databases">
        <authorList>
            <person name="McCartney M.A."/>
            <person name="Auch B."/>
            <person name="Kono T."/>
            <person name="Mallez S."/>
            <person name="Becker A."/>
            <person name="Gohl D.M."/>
            <person name="Silverstein K.A.T."/>
            <person name="Koren S."/>
            <person name="Bechman K.B."/>
            <person name="Herman A."/>
            <person name="Abrahante J.E."/>
            <person name="Garbe J."/>
        </authorList>
    </citation>
    <scope>NUCLEOTIDE SEQUENCE</scope>
    <source>
        <strain evidence="1">Duluth1</strain>
        <tissue evidence="1">Whole animal</tissue>
    </source>
</reference>
<organism evidence="1 2">
    <name type="scientific">Dreissena polymorpha</name>
    <name type="common">Zebra mussel</name>
    <name type="synonym">Mytilus polymorpha</name>
    <dbReference type="NCBI Taxonomy" id="45954"/>
    <lineage>
        <taxon>Eukaryota</taxon>
        <taxon>Metazoa</taxon>
        <taxon>Spiralia</taxon>
        <taxon>Lophotrochozoa</taxon>
        <taxon>Mollusca</taxon>
        <taxon>Bivalvia</taxon>
        <taxon>Autobranchia</taxon>
        <taxon>Heteroconchia</taxon>
        <taxon>Euheterodonta</taxon>
        <taxon>Imparidentia</taxon>
        <taxon>Neoheterodontei</taxon>
        <taxon>Myida</taxon>
        <taxon>Dreissenoidea</taxon>
        <taxon>Dreissenidae</taxon>
        <taxon>Dreissena</taxon>
    </lineage>
</organism>
<gene>
    <name evidence="1" type="ORF">DPMN_119300</name>
</gene>
<dbReference type="InterPro" id="IPR011042">
    <property type="entry name" value="6-blade_b-propeller_TolB-like"/>
</dbReference>
<sequence length="746" mass="85269">MAQSDNTKSNILAYVHMHVVRRVLRRLLEYCVYQEDNTWTVDRFLFQNMHRILETRIGRETRQVLFPGYREDTNVASWPLILFPFLITEISGQSLSSEIVDIIRQLTDLRHTLHGRIFSGISDQFFKDHLNDIEARLTNICDLLHDDELTRQTLSDLRTEEVREDYIDDFKNNHKQEKSYREQITSLTPEQLRLHQQLEKVVNLREERERERGASGKCLPPQPYDQCTVDLRSLVIELHLIPEFPEQSRQIANDIANIINNKDTELKNKEFIQNKEAIRAASDRAFSGFGEYYAQLGCIEIHVRLNSIKHLFQLISECVSGSITEKLKPILDIVRTIPGCETYELHAVLYKDAYNHVMDDIASQVLKELENRCLEEEPKKQIKKVSATDRGSLLLRVEYPSAEEKEAIELAVKNGELNSIFNELENELQTICSDKKLRLHTSVFEDSIPQTDTEHAPEPTADDVRKILIRPSTSPKKRELHVVKSIDIRAGNDSEDPYVTGCSIVSLKRLAVADRSNRCIKLVDTEASKCVGQSLVLPYAPWDVINIDENTAIASAPSAGKLLRLKIGADKIEITHEYDCHDSCRGLAYSSGRLYVTYGHPFAKINLFNIFDASVQQTIHHGMMHDPWHITVDNANKSMYVSETEQPIILHLSSEGRVLKCFDFSGIGEEPLGVILKDSSKLWVCCYSCDTTQFLREIDVESGESDILFKDEGKYPSVIQIHRRSGNIFLNSTGSTCMIQCTMNAI</sequence>
<dbReference type="EMBL" id="JAIWYP010000005">
    <property type="protein sequence ID" value="KAH3817745.1"/>
    <property type="molecule type" value="Genomic_DNA"/>
</dbReference>
<name>A0A9D4JMP2_DREPO</name>
<dbReference type="Proteomes" id="UP000828390">
    <property type="component" value="Unassembled WGS sequence"/>
</dbReference>
<comment type="caution">
    <text evidence="1">The sequence shown here is derived from an EMBL/GenBank/DDBJ whole genome shotgun (WGS) entry which is preliminary data.</text>
</comment>
<dbReference type="AlphaFoldDB" id="A0A9D4JMP2"/>
<proteinExistence type="predicted"/>
<evidence type="ECO:0000313" key="2">
    <source>
        <dbReference type="Proteomes" id="UP000828390"/>
    </source>
</evidence>
<dbReference type="SUPFAM" id="SSF63829">
    <property type="entry name" value="Calcium-dependent phosphotriesterase"/>
    <property type="match status" value="1"/>
</dbReference>
<keyword evidence="2" id="KW-1185">Reference proteome</keyword>
<reference evidence="1" key="1">
    <citation type="journal article" date="2019" name="bioRxiv">
        <title>The Genome of the Zebra Mussel, Dreissena polymorpha: A Resource for Invasive Species Research.</title>
        <authorList>
            <person name="McCartney M.A."/>
            <person name="Auch B."/>
            <person name="Kono T."/>
            <person name="Mallez S."/>
            <person name="Zhang Y."/>
            <person name="Obille A."/>
            <person name="Becker A."/>
            <person name="Abrahante J.E."/>
            <person name="Garbe J."/>
            <person name="Badalamenti J.P."/>
            <person name="Herman A."/>
            <person name="Mangelson H."/>
            <person name="Liachko I."/>
            <person name="Sullivan S."/>
            <person name="Sone E.D."/>
            <person name="Koren S."/>
            <person name="Silverstein K.A.T."/>
            <person name="Beckman K.B."/>
            <person name="Gohl D.M."/>
        </authorList>
    </citation>
    <scope>NUCLEOTIDE SEQUENCE</scope>
    <source>
        <strain evidence="1">Duluth1</strain>
        <tissue evidence="1">Whole animal</tissue>
    </source>
</reference>
<dbReference type="Gene3D" id="2.120.10.30">
    <property type="entry name" value="TolB, C-terminal domain"/>
    <property type="match status" value="1"/>
</dbReference>
<evidence type="ECO:0000313" key="1">
    <source>
        <dbReference type="EMBL" id="KAH3817745.1"/>
    </source>
</evidence>
<protein>
    <submittedName>
        <fullName evidence="1">Uncharacterized protein</fullName>
    </submittedName>
</protein>
<accession>A0A9D4JMP2</accession>